<comment type="caution">
    <text evidence="1">The sequence shown here is derived from an EMBL/GenBank/DDBJ whole genome shotgun (WGS) entry which is preliminary data.</text>
</comment>
<evidence type="ECO:0000313" key="1">
    <source>
        <dbReference type="EMBL" id="KAI4369825.1"/>
    </source>
</evidence>
<evidence type="ECO:0000313" key="2">
    <source>
        <dbReference type="Proteomes" id="UP001057402"/>
    </source>
</evidence>
<reference evidence="2" key="1">
    <citation type="journal article" date="2023" name="Front. Plant Sci.">
        <title>Chromosomal-level genome assembly of Melastoma candidum provides insights into trichome evolution.</title>
        <authorList>
            <person name="Zhong Y."/>
            <person name="Wu W."/>
            <person name="Sun C."/>
            <person name="Zou P."/>
            <person name="Liu Y."/>
            <person name="Dai S."/>
            <person name="Zhou R."/>
        </authorList>
    </citation>
    <scope>NUCLEOTIDE SEQUENCE [LARGE SCALE GENOMIC DNA]</scope>
</reference>
<name>A0ACB9QT49_9MYRT</name>
<gene>
    <name evidence="1" type="ORF">MLD38_018228</name>
</gene>
<accession>A0ACB9QT49</accession>
<dbReference type="Proteomes" id="UP001057402">
    <property type="component" value="Chromosome 5"/>
</dbReference>
<protein>
    <submittedName>
        <fullName evidence="1">Uncharacterized protein</fullName>
    </submittedName>
</protein>
<keyword evidence="2" id="KW-1185">Reference proteome</keyword>
<dbReference type="EMBL" id="CM042884">
    <property type="protein sequence ID" value="KAI4369825.1"/>
    <property type="molecule type" value="Genomic_DNA"/>
</dbReference>
<organism evidence="1 2">
    <name type="scientific">Melastoma candidum</name>
    <dbReference type="NCBI Taxonomy" id="119954"/>
    <lineage>
        <taxon>Eukaryota</taxon>
        <taxon>Viridiplantae</taxon>
        <taxon>Streptophyta</taxon>
        <taxon>Embryophyta</taxon>
        <taxon>Tracheophyta</taxon>
        <taxon>Spermatophyta</taxon>
        <taxon>Magnoliopsida</taxon>
        <taxon>eudicotyledons</taxon>
        <taxon>Gunneridae</taxon>
        <taxon>Pentapetalae</taxon>
        <taxon>rosids</taxon>
        <taxon>malvids</taxon>
        <taxon>Myrtales</taxon>
        <taxon>Melastomataceae</taxon>
        <taxon>Melastomatoideae</taxon>
        <taxon>Melastomateae</taxon>
        <taxon>Melastoma</taxon>
    </lineage>
</organism>
<sequence>MAAAEARAVWQRAVNRCFVQEDAKRAPKLACCQSNSTSKPVNSEQPPGGSDGGDYPSSVFMPFSQRPPFTAPPNTRWWLLQEPSHDFPRCLTSQQLRALDPELEGTKDTVGDPCRKSSDMSMQTDEVSAVNSVSGDFKSNEVMENMELTESYEMVEICQTGSCATSSKTNVDAPDLDGPWIGNGRNVPWWRTTDGSELASFVATKSSDHLENCDLPPPQRVQIRKRPSPSYGPFEHPEALRSSLDWKAHRLKTFGNSWGTVETPTSSEREETIGEQLTADGDSPSRHGLAFAKTQRVHGVGAEGSGDLDTDKAQLLEALCHSQTRAREAEMAAKQAREEKEHVIRLFFRQASQLFAYKQWFQLLNLEAARQNKTNGKKGVPTLVPVLLPWVPCRGKRVRKRSSKGPRSGQGRRKQAKHGFTEYAVVFAVGLGLVGAGLLLGWTVGWMLPLF</sequence>
<proteinExistence type="predicted"/>